<sequence>METKEVIDYLKKIPTPSYYDDLTTDEAARYIFNAQEEINDVLIKYPTVKLTPRMVALQTLYNLEGEDEGIAMLRRQGVTDYTVKDVKATLNKDDLSPNVLAIIKALAEQEVKTNLRVGRLI</sequence>
<dbReference type="EMBL" id="PZHX01000010">
    <property type="protein sequence ID" value="PTK30825.1"/>
    <property type="molecule type" value="Genomic_DNA"/>
</dbReference>
<evidence type="ECO:0000313" key="1">
    <source>
        <dbReference type="EMBL" id="PTK30825.1"/>
    </source>
</evidence>
<reference evidence="1 2" key="1">
    <citation type="journal article" date="2016" name="Front. Microbiol.">
        <title>Comprehensive Phylogenetic Analysis of Bovine Non-aureus Staphylococci Species Based on Whole-Genome Sequencing.</title>
        <authorList>
            <person name="Naushad S."/>
            <person name="Barkema H.W."/>
            <person name="Luby C."/>
            <person name="Condas L.A."/>
            <person name="Nobrega D.B."/>
            <person name="Carson D.A."/>
            <person name="De Buck J."/>
        </authorList>
    </citation>
    <scope>NUCLEOTIDE SEQUENCE [LARGE SCALE GENOMIC DNA]</scope>
    <source>
        <strain evidence="1 2">SNUC 5336</strain>
    </source>
</reference>
<comment type="caution">
    <text evidence="1">The sequence shown here is derived from an EMBL/GenBank/DDBJ whole genome shotgun (WGS) entry which is preliminary data.</text>
</comment>
<name>A0A974KXI7_STAHO</name>
<dbReference type="AlphaFoldDB" id="A0A974KXI7"/>
<dbReference type="Proteomes" id="UP000241540">
    <property type="component" value="Unassembled WGS sequence"/>
</dbReference>
<proteinExistence type="predicted"/>
<gene>
    <name evidence="1" type="ORF">BUZ51_06305</name>
</gene>
<dbReference type="RefSeq" id="WP_107640199.1">
    <property type="nucleotide sequence ID" value="NZ_PZHX01000010.1"/>
</dbReference>
<accession>A0A974KXI7</accession>
<evidence type="ECO:0000313" key="2">
    <source>
        <dbReference type="Proteomes" id="UP000241540"/>
    </source>
</evidence>
<protein>
    <submittedName>
        <fullName evidence="1">Uncharacterized protein</fullName>
    </submittedName>
</protein>
<organism evidence="1 2">
    <name type="scientific">Staphylococcus hominis</name>
    <dbReference type="NCBI Taxonomy" id="1290"/>
    <lineage>
        <taxon>Bacteria</taxon>
        <taxon>Bacillati</taxon>
        <taxon>Bacillota</taxon>
        <taxon>Bacilli</taxon>
        <taxon>Bacillales</taxon>
        <taxon>Staphylococcaceae</taxon>
        <taxon>Staphylococcus</taxon>
    </lineage>
</organism>